<dbReference type="GO" id="GO:0008757">
    <property type="term" value="F:S-adenosylmethionine-dependent methyltransferase activity"/>
    <property type="evidence" value="ECO:0007669"/>
    <property type="project" value="InterPro"/>
</dbReference>
<dbReference type="Pfam" id="PF05175">
    <property type="entry name" value="MTS"/>
    <property type="match status" value="1"/>
</dbReference>
<feature type="domain" description="Methyltransferase small" evidence="3">
    <location>
        <begin position="47"/>
        <end position="179"/>
    </location>
</feature>
<reference evidence="5 6" key="1">
    <citation type="journal article" date="2016" name="Nat. Commun.">
        <title>Thousands of microbial genomes shed light on interconnected biogeochemical processes in an aquifer system.</title>
        <authorList>
            <person name="Anantharaman K."/>
            <person name="Brown C.T."/>
            <person name="Hug L.A."/>
            <person name="Sharon I."/>
            <person name="Castelle C.J."/>
            <person name="Probst A.J."/>
            <person name="Thomas B.C."/>
            <person name="Singh A."/>
            <person name="Wilkins M.J."/>
            <person name="Karaoz U."/>
            <person name="Brodie E.L."/>
            <person name="Williams K.H."/>
            <person name="Hubbard S.S."/>
            <person name="Banfield J.F."/>
        </authorList>
    </citation>
    <scope>NUCLEOTIDE SEQUENCE [LARGE SCALE GENOMIC DNA]</scope>
</reference>
<keyword evidence="2" id="KW-0808">Transferase</keyword>
<keyword evidence="1" id="KW-0489">Methyltransferase</keyword>
<evidence type="ECO:0000256" key="1">
    <source>
        <dbReference type="ARBA" id="ARBA00022603"/>
    </source>
</evidence>
<dbReference type="Proteomes" id="UP000177480">
    <property type="component" value="Unassembled WGS sequence"/>
</dbReference>
<gene>
    <name evidence="5" type="ORF">A2719_05220</name>
</gene>
<dbReference type="EMBL" id="MHNK01000002">
    <property type="protein sequence ID" value="OGZ44494.1"/>
    <property type="molecule type" value="Genomic_DNA"/>
</dbReference>
<proteinExistence type="predicted"/>
<comment type="caution">
    <text evidence="5">The sequence shown here is derived from an EMBL/GenBank/DDBJ whole genome shotgun (WGS) entry which is preliminary data.</text>
</comment>
<dbReference type="GO" id="GO:0008276">
    <property type="term" value="F:protein methyltransferase activity"/>
    <property type="evidence" value="ECO:0007669"/>
    <property type="project" value="TreeGrafter"/>
</dbReference>
<dbReference type="InterPro" id="IPR029063">
    <property type="entry name" value="SAM-dependent_MTases_sf"/>
</dbReference>
<dbReference type="AlphaFoldDB" id="A0A1G2G2G1"/>
<dbReference type="SUPFAM" id="SSF53335">
    <property type="entry name" value="S-adenosyl-L-methionine-dependent methyltransferases"/>
    <property type="match status" value="2"/>
</dbReference>
<accession>A0A1G2G2G1</accession>
<evidence type="ECO:0000259" key="3">
    <source>
        <dbReference type="Pfam" id="PF05175"/>
    </source>
</evidence>
<evidence type="ECO:0000256" key="2">
    <source>
        <dbReference type="ARBA" id="ARBA00022679"/>
    </source>
</evidence>
<dbReference type="PANTHER" id="PTHR43648">
    <property type="entry name" value="ELECTRON TRANSFER FLAVOPROTEIN BETA SUBUNIT LYSINE METHYLTRANSFERASE"/>
    <property type="match status" value="1"/>
</dbReference>
<organism evidence="5 6">
    <name type="scientific">Candidatus Ryanbacteria bacterium RIFCSPHIGHO2_01_FULL_45_22</name>
    <dbReference type="NCBI Taxonomy" id="1802114"/>
    <lineage>
        <taxon>Bacteria</taxon>
        <taxon>Candidatus Ryaniibacteriota</taxon>
    </lineage>
</organism>
<dbReference type="Pfam" id="PF08241">
    <property type="entry name" value="Methyltransf_11"/>
    <property type="match status" value="1"/>
</dbReference>
<name>A0A1G2G2G1_9BACT</name>
<dbReference type="CDD" id="cd02440">
    <property type="entry name" value="AdoMet_MTases"/>
    <property type="match status" value="1"/>
</dbReference>
<dbReference type="PANTHER" id="PTHR43648:SF1">
    <property type="entry name" value="ELECTRON TRANSFER FLAVOPROTEIN BETA SUBUNIT LYSINE METHYLTRANSFERASE"/>
    <property type="match status" value="1"/>
</dbReference>
<dbReference type="InterPro" id="IPR013216">
    <property type="entry name" value="Methyltransf_11"/>
</dbReference>
<dbReference type="InterPro" id="IPR050078">
    <property type="entry name" value="Ribosomal_L11_MeTrfase_PrmA"/>
</dbReference>
<dbReference type="STRING" id="1802114.A2719_05220"/>
<evidence type="ECO:0000313" key="6">
    <source>
        <dbReference type="Proteomes" id="UP000177480"/>
    </source>
</evidence>
<dbReference type="GO" id="GO:0032259">
    <property type="term" value="P:methylation"/>
    <property type="evidence" value="ECO:0007669"/>
    <property type="project" value="UniProtKB-KW"/>
</dbReference>
<evidence type="ECO:0000259" key="4">
    <source>
        <dbReference type="Pfam" id="PF08241"/>
    </source>
</evidence>
<dbReference type="Gene3D" id="3.40.50.150">
    <property type="entry name" value="Vaccinia Virus protein VP39"/>
    <property type="match status" value="2"/>
</dbReference>
<evidence type="ECO:0000313" key="5">
    <source>
        <dbReference type="EMBL" id="OGZ44494.1"/>
    </source>
</evidence>
<protein>
    <recommendedName>
        <fullName evidence="7">Methyltransferase type 11 domain-containing protein</fullName>
    </recommendedName>
</protein>
<dbReference type="InterPro" id="IPR007848">
    <property type="entry name" value="Small_mtfrase_dom"/>
</dbReference>
<feature type="domain" description="Methyltransferase type 11" evidence="4">
    <location>
        <begin position="252"/>
        <end position="333"/>
    </location>
</feature>
<evidence type="ECO:0008006" key="7">
    <source>
        <dbReference type="Google" id="ProtNLM"/>
    </source>
</evidence>
<sequence length="411" mass="47919">MGNKTMEYKLHNTTNLYLERVRSHKEAYTTEVLGKEIIVYPNVMSPKYDWSPRFHIENMPNQKGKEFLEIGCGSGILALFAAFQGAKRVVAVDINPNAIENTKANFQKYNLKNFNILESDVFEKVEGKFDTINFAAPYHGSKPKDILEYGVSDPEYRALRLFLKNAKSFLKDNGQIVLGFSNTGDLDLLNTLFIENKLYIKNFKEEENNGWKAYLYVLEPIKFHRKKQEYIYDDDYFWFKKYKKEIILGKVLKVGYGLGFASYFIKLFNKDISSLDIVVNPDSLNGNEVKTYDGKTIPFLENVFDIVICTYTLHHAESPEALFEELCRVSKSKVIVVEETYKNFFQKIQLTFFCWFTNRHAGQRVNIIWNSYLSSSRFIGLFKNKNLHIFQAEDVSRRSYLVELLAGREER</sequence>